<dbReference type="Gene3D" id="3.90.550.10">
    <property type="entry name" value="Spore Coat Polysaccharide Biosynthesis Protein SpsA, Chain A"/>
    <property type="match status" value="1"/>
</dbReference>
<dbReference type="InterPro" id="IPR050834">
    <property type="entry name" value="Glycosyltransf_2"/>
</dbReference>
<dbReference type="InterPro" id="IPR001173">
    <property type="entry name" value="Glyco_trans_2-like"/>
</dbReference>
<dbReference type="Pfam" id="PF00535">
    <property type="entry name" value="Glycos_transf_2"/>
    <property type="match status" value="1"/>
</dbReference>
<dbReference type="SUPFAM" id="SSF53448">
    <property type="entry name" value="Nucleotide-diphospho-sugar transferases"/>
    <property type="match status" value="1"/>
</dbReference>
<dbReference type="EMBL" id="CP098502">
    <property type="protein sequence ID" value="UTI65073.1"/>
    <property type="molecule type" value="Genomic_DNA"/>
</dbReference>
<dbReference type="EC" id="2.4.-.-" evidence="3"/>
<dbReference type="InterPro" id="IPR001296">
    <property type="entry name" value="Glyco_trans_1"/>
</dbReference>
<gene>
    <name evidence="3" type="ORF">NBH00_02420</name>
</gene>
<dbReference type="RefSeq" id="WP_254571763.1">
    <property type="nucleotide sequence ID" value="NZ_CP098502.1"/>
</dbReference>
<keyword evidence="3" id="KW-0328">Glycosyltransferase</keyword>
<reference evidence="3 4" key="1">
    <citation type="submission" date="2022-06" db="EMBL/GenBank/DDBJ databases">
        <title>Paraconexibacter antarcticus.</title>
        <authorList>
            <person name="Kim C.S."/>
        </authorList>
    </citation>
    <scope>NUCLEOTIDE SEQUENCE [LARGE SCALE GENOMIC DNA]</scope>
    <source>
        <strain evidence="3 4">02-257</strain>
    </source>
</reference>
<accession>A0ABY5DSS5</accession>
<dbReference type="PANTHER" id="PTHR43685">
    <property type="entry name" value="GLYCOSYLTRANSFERASE"/>
    <property type="match status" value="1"/>
</dbReference>
<evidence type="ECO:0000259" key="1">
    <source>
        <dbReference type="Pfam" id="PF00534"/>
    </source>
</evidence>
<evidence type="ECO:0000259" key="2">
    <source>
        <dbReference type="Pfam" id="PF00535"/>
    </source>
</evidence>
<dbReference type="CDD" id="cd00761">
    <property type="entry name" value="Glyco_tranf_GTA_type"/>
    <property type="match status" value="1"/>
</dbReference>
<feature type="domain" description="Glycosyltransferase 2-like" evidence="2">
    <location>
        <begin position="426"/>
        <end position="553"/>
    </location>
</feature>
<dbReference type="Gene3D" id="3.40.50.2000">
    <property type="entry name" value="Glycogen Phosphorylase B"/>
    <property type="match status" value="2"/>
</dbReference>
<dbReference type="SUPFAM" id="SSF53756">
    <property type="entry name" value="UDP-Glycosyltransferase/glycogen phosphorylase"/>
    <property type="match status" value="1"/>
</dbReference>
<dbReference type="InterPro" id="IPR029044">
    <property type="entry name" value="Nucleotide-diphossugar_trans"/>
</dbReference>
<evidence type="ECO:0000313" key="3">
    <source>
        <dbReference type="EMBL" id="UTI65073.1"/>
    </source>
</evidence>
<organism evidence="3 4">
    <name type="scientific">Paraconexibacter antarcticus</name>
    <dbReference type="NCBI Taxonomy" id="2949664"/>
    <lineage>
        <taxon>Bacteria</taxon>
        <taxon>Bacillati</taxon>
        <taxon>Actinomycetota</taxon>
        <taxon>Thermoleophilia</taxon>
        <taxon>Solirubrobacterales</taxon>
        <taxon>Paraconexibacteraceae</taxon>
        <taxon>Paraconexibacter</taxon>
    </lineage>
</organism>
<dbReference type="Proteomes" id="UP001056035">
    <property type="component" value="Chromosome"/>
</dbReference>
<dbReference type="CDD" id="cd03801">
    <property type="entry name" value="GT4_PimA-like"/>
    <property type="match status" value="1"/>
</dbReference>
<dbReference type="PANTHER" id="PTHR43685:SF2">
    <property type="entry name" value="GLYCOSYLTRANSFERASE 2-LIKE DOMAIN-CONTAINING PROTEIN"/>
    <property type="match status" value="1"/>
</dbReference>
<evidence type="ECO:0000313" key="4">
    <source>
        <dbReference type="Proteomes" id="UP001056035"/>
    </source>
</evidence>
<dbReference type="GO" id="GO:0016757">
    <property type="term" value="F:glycosyltransferase activity"/>
    <property type="evidence" value="ECO:0007669"/>
    <property type="project" value="UniProtKB-KW"/>
</dbReference>
<dbReference type="Pfam" id="PF00534">
    <property type="entry name" value="Glycos_transf_1"/>
    <property type="match status" value="1"/>
</dbReference>
<name>A0ABY5DSS5_9ACTN</name>
<sequence>MTRPSIVLSSRELFPFAGGGIGAYIAQLARVLAPVADVTILTAGWYAERHRELEAVDDPRVDYGGARVAFVAVPEPADHGEFYSHMHLYSHRVLVALRALFPDGGPDLVEFSDYLGEGFVPTQARRGGDPFLADTLLALRLHTSSEMANVLNGHLHRDFEARMHRDLERRALVDADVLVDCGGDIRGAYERFYAGVPLAPRVGIRYPLDRSHPTALPQLPDGGPLRMIYVGRCERRKGVQDLIAALSAFTADWRLTILGGDTDTAPLGHSMRRTLELQAAGDHRVTFLENLPRAEVPGCVVAHDVLVTPSRWECWPYVVLESMAAGVPVIACPVGGLTELVAPGVTGELTTATGVDALMETLGAAVANPAAFRAGRDPAAVRARALALSDPDGIRGAYLELIARPPRRVAPRASRVPPSEPVPLVSVVIPYYGLPRYVEEAVRSALAQTHSRIEVIVIGDGAFTPEDIVLAELATRYPIRVLAQANGGLGAARNFGIDQSRGRYVVPLDADNVLEPSFVARGVELLEVREDLHYVTSWSRYVHEDGTAFTPPAEGYRPVGNWSALVDERNVAGDATAVLRKRLFDRHRFSEDLTSYEDWALYRELAHAGLHGHVIPEMLWRYRVREDSMLRDVGLRREERLLAELDALIREKEVAWVSTNG</sequence>
<feature type="domain" description="Glycosyl transferase family 1" evidence="1">
    <location>
        <begin position="221"/>
        <end position="369"/>
    </location>
</feature>
<keyword evidence="4" id="KW-1185">Reference proteome</keyword>
<proteinExistence type="predicted"/>
<keyword evidence="3" id="KW-0808">Transferase</keyword>
<protein>
    <submittedName>
        <fullName evidence="3">Glycosyltransferase</fullName>
        <ecNumber evidence="3">2.4.-.-</ecNumber>
    </submittedName>
</protein>